<reference evidence="10" key="1">
    <citation type="submission" date="2011-02" db="EMBL/GenBank/DDBJ databases">
        <title>The complete genome of Planctomyces brasiliensis DSM 5305.</title>
        <authorList>
            <person name="Lucas S."/>
            <person name="Copeland A."/>
            <person name="Lapidus A."/>
            <person name="Bruce D."/>
            <person name="Goodwin L."/>
            <person name="Pitluck S."/>
            <person name="Kyrpides N."/>
            <person name="Mavromatis K."/>
            <person name="Pagani I."/>
            <person name="Ivanova N."/>
            <person name="Ovchinnikova G."/>
            <person name="Lu M."/>
            <person name="Detter J.C."/>
            <person name="Han C."/>
            <person name="Land M."/>
            <person name="Hauser L."/>
            <person name="Markowitz V."/>
            <person name="Cheng J.-F."/>
            <person name="Hugenholtz P."/>
            <person name="Woyke T."/>
            <person name="Wu D."/>
            <person name="Tindall B."/>
            <person name="Pomrenke H.G."/>
            <person name="Brambilla E."/>
            <person name="Klenk H.-P."/>
            <person name="Eisen J.A."/>
        </authorList>
    </citation>
    <scope>NUCLEOTIDE SEQUENCE [LARGE SCALE GENOMIC DNA]</scope>
    <source>
        <strain evidence="10">ATCC 49424 / DSM 5305 / JCM 21570 / NBRC 103401 / IFAM 1448</strain>
    </source>
</reference>
<keyword evidence="3 6" id="KW-0460">Magnesium</keyword>
<comment type="cofactor">
    <cofactor evidence="6 7">
        <name>Mg(2+)</name>
        <dbReference type="ChEBI" id="CHEBI:18420"/>
    </cofactor>
    <text evidence="6 7">Binds 1 Mg(2+) ion per subunit.</text>
</comment>
<evidence type="ECO:0000313" key="9">
    <source>
        <dbReference type="EMBL" id="ADY61838.1"/>
    </source>
</evidence>
<feature type="active site" description="Proton acceptor; specific for (R)-substrate epimerization" evidence="5">
    <location>
        <position position="155"/>
    </location>
</feature>
<dbReference type="PANTHER" id="PTHR48080:SF3">
    <property type="entry name" value="ENOLASE SUPERFAMILY MEMBER DDB_G0284701"/>
    <property type="match status" value="1"/>
</dbReference>
<proteinExistence type="inferred from homology"/>
<dbReference type="HOGENOM" id="CLU_030273_4_3_0"/>
<dbReference type="SMART" id="SM00922">
    <property type="entry name" value="MR_MLE"/>
    <property type="match status" value="1"/>
</dbReference>
<dbReference type="EMBL" id="CP002546">
    <property type="protein sequence ID" value="ADY61838.1"/>
    <property type="molecule type" value="Genomic_DNA"/>
</dbReference>
<dbReference type="Pfam" id="PF13378">
    <property type="entry name" value="MR_MLE_C"/>
    <property type="match status" value="1"/>
</dbReference>
<evidence type="ECO:0000256" key="2">
    <source>
        <dbReference type="ARBA" id="ARBA00022723"/>
    </source>
</evidence>
<dbReference type="STRING" id="756272.Plabr_4265"/>
<dbReference type="CDD" id="cd03319">
    <property type="entry name" value="L-Ala-DL-Glu_epimerase"/>
    <property type="match status" value="1"/>
</dbReference>
<dbReference type="InterPro" id="IPR034593">
    <property type="entry name" value="DgoD-like"/>
</dbReference>
<comment type="similarity">
    <text evidence="1 7">Belongs to the mandelate racemase/muconate lactonizing enzyme family.</text>
</comment>
<dbReference type="SUPFAM" id="SSF51604">
    <property type="entry name" value="Enolase C-terminal domain-like"/>
    <property type="match status" value="1"/>
</dbReference>
<dbReference type="AlphaFoldDB" id="F0SIY9"/>
<keyword evidence="10" id="KW-1185">Reference proteome</keyword>
<dbReference type="Gene3D" id="3.20.20.120">
    <property type="entry name" value="Enolase-like C-terminal domain"/>
    <property type="match status" value="1"/>
</dbReference>
<dbReference type="InterPro" id="IPR013342">
    <property type="entry name" value="Mandelate_racemase_C"/>
</dbReference>
<dbReference type="InterPro" id="IPR029065">
    <property type="entry name" value="Enolase_C-like"/>
</dbReference>
<evidence type="ECO:0000256" key="6">
    <source>
        <dbReference type="PIRSR" id="PIRSR634603-3"/>
    </source>
</evidence>
<organism evidence="9 10">
    <name type="scientific">Rubinisphaera brasiliensis (strain ATCC 49424 / DSM 5305 / JCM 21570 / IAM 15109 / NBRC 103401 / IFAM 1448)</name>
    <name type="common">Planctomyces brasiliensis</name>
    <dbReference type="NCBI Taxonomy" id="756272"/>
    <lineage>
        <taxon>Bacteria</taxon>
        <taxon>Pseudomonadati</taxon>
        <taxon>Planctomycetota</taxon>
        <taxon>Planctomycetia</taxon>
        <taxon>Planctomycetales</taxon>
        <taxon>Planctomycetaceae</taxon>
        <taxon>Rubinisphaera</taxon>
    </lineage>
</organism>
<dbReference type="EC" id="5.1.1.-" evidence="7"/>
<dbReference type="PANTHER" id="PTHR48080">
    <property type="entry name" value="D-GALACTONATE DEHYDRATASE-RELATED"/>
    <property type="match status" value="1"/>
</dbReference>
<evidence type="ECO:0000313" key="10">
    <source>
        <dbReference type="Proteomes" id="UP000006860"/>
    </source>
</evidence>
<feature type="domain" description="Mandelate racemase/muconate lactonizing enzyme C-terminal" evidence="8">
    <location>
        <begin position="136"/>
        <end position="227"/>
    </location>
</feature>
<feature type="active site" description="Proton acceptor; specific for (S)-substrate epimerization" evidence="5">
    <location>
        <position position="253"/>
    </location>
</feature>
<sequence>MKLQTHRFELPLEHPFTIARGTRHVQRSLIVELEHEGVRGYGEATEHAYYGVSIDEMEAALDDFRPAIEAFKYCNPRQLWAQLQPRLAEQMFLLAAIDCAAHDLFGKLSNRPTFTTLGLSWRNIPLSSFTIGIDSTERMVEKMEARDSWPIFKIKLGTDRDIEIIRELRQHTAATFRVDANCGWSAAETVENSKALAELGVEFIEQPLPADASTEDLRIVYEHSALPIIADESCLTEPDVDRCHGLFHGINLKLSKCGGITPGYRMLKRARELGMQTMIGCMVESTVGISAAAQLLPLLDYADLDGAELLAGDAADGVTLLNGHITPAMTCGNGIDLLAELAH</sequence>
<dbReference type="SFLD" id="SFLDG00180">
    <property type="entry name" value="muconate_cycloisomerase"/>
    <property type="match status" value="1"/>
</dbReference>
<dbReference type="eggNOG" id="COG4948">
    <property type="taxonomic scope" value="Bacteria"/>
</dbReference>
<keyword evidence="4 7" id="KW-0413">Isomerase</keyword>
<dbReference type="InterPro" id="IPR036849">
    <property type="entry name" value="Enolase-like_C_sf"/>
</dbReference>
<dbReference type="InterPro" id="IPR034603">
    <property type="entry name" value="Dipeptide_epimerase"/>
</dbReference>
<evidence type="ECO:0000259" key="8">
    <source>
        <dbReference type="SMART" id="SM00922"/>
    </source>
</evidence>
<evidence type="ECO:0000256" key="4">
    <source>
        <dbReference type="ARBA" id="ARBA00023235"/>
    </source>
</evidence>
<keyword evidence="2 6" id="KW-0479">Metal-binding</keyword>
<dbReference type="GO" id="GO:0046872">
    <property type="term" value="F:metal ion binding"/>
    <property type="evidence" value="ECO:0007669"/>
    <property type="project" value="UniProtKB-KW"/>
</dbReference>
<dbReference type="InterPro" id="IPR013341">
    <property type="entry name" value="Mandelate_racemase_N_dom"/>
</dbReference>
<protein>
    <recommendedName>
        <fullName evidence="7">Dipeptide epimerase</fullName>
        <ecNumber evidence="7">5.1.1.-</ecNumber>
    </recommendedName>
</protein>
<dbReference type="SFLD" id="SFLDS00001">
    <property type="entry name" value="Enolase"/>
    <property type="match status" value="1"/>
</dbReference>
<dbReference type="OrthoDB" id="9775391at2"/>
<dbReference type="InterPro" id="IPR029017">
    <property type="entry name" value="Enolase-like_N"/>
</dbReference>
<evidence type="ECO:0000256" key="7">
    <source>
        <dbReference type="RuleBase" id="RU366006"/>
    </source>
</evidence>
<dbReference type="GO" id="GO:0016855">
    <property type="term" value="F:racemase and epimerase activity, acting on amino acids and derivatives"/>
    <property type="evidence" value="ECO:0007669"/>
    <property type="project" value="UniProtKB-UniRule"/>
</dbReference>
<evidence type="ECO:0000256" key="3">
    <source>
        <dbReference type="ARBA" id="ARBA00022842"/>
    </source>
</evidence>
<evidence type="ECO:0000256" key="1">
    <source>
        <dbReference type="ARBA" id="ARBA00008031"/>
    </source>
</evidence>
<feature type="binding site" evidence="6">
    <location>
        <position position="179"/>
    </location>
    <ligand>
        <name>Mg(2+)</name>
        <dbReference type="ChEBI" id="CHEBI:18420"/>
    </ligand>
</feature>
<dbReference type="KEGG" id="pbs:Plabr_4265"/>
<dbReference type="RefSeq" id="WP_013630543.1">
    <property type="nucleotide sequence ID" value="NC_015174.1"/>
</dbReference>
<dbReference type="SUPFAM" id="SSF54826">
    <property type="entry name" value="Enolase N-terminal domain-like"/>
    <property type="match status" value="1"/>
</dbReference>
<gene>
    <name evidence="9" type="ordered locus">Plabr_4265</name>
</gene>
<dbReference type="Proteomes" id="UP000006860">
    <property type="component" value="Chromosome"/>
</dbReference>
<feature type="binding site" evidence="6">
    <location>
        <position position="205"/>
    </location>
    <ligand>
        <name>Mg(2+)</name>
        <dbReference type="ChEBI" id="CHEBI:18420"/>
    </ligand>
</feature>
<accession>F0SIY9</accession>
<name>F0SIY9_RUBBR</name>
<dbReference type="Gene3D" id="3.30.390.10">
    <property type="entry name" value="Enolase-like, N-terminal domain"/>
    <property type="match status" value="1"/>
</dbReference>
<feature type="binding site" evidence="6">
    <location>
        <position position="231"/>
    </location>
    <ligand>
        <name>Mg(2+)</name>
        <dbReference type="ChEBI" id="CHEBI:18420"/>
    </ligand>
</feature>
<dbReference type="Pfam" id="PF02746">
    <property type="entry name" value="MR_MLE_N"/>
    <property type="match status" value="1"/>
</dbReference>
<evidence type="ECO:0000256" key="5">
    <source>
        <dbReference type="PIRSR" id="PIRSR634603-1"/>
    </source>
</evidence>